<name>A0A1F5FKB3_9BACT</name>
<organism evidence="1 2">
    <name type="scientific">Candidatus Collierbacteria bacterium RIFOXYB1_FULL_49_13</name>
    <dbReference type="NCBI Taxonomy" id="1817728"/>
    <lineage>
        <taxon>Bacteria</taxon>
        <taxon>Candidatus Collieribacteriota</taxon>
    </lineage>
</organism>
<dbReference type="AlphaFoldDB" id="A0A1F5FKB3"/>
<evidence type="ECO:0000313" key="1">
    <source>
        <dbReference type="EMBL" id="OGD80057.1"/>
    </source>
</evidence>
<evidence type="ECO:0000313" key="2">
    <source>
        <dbReference type="Proteomes" id="UP000176682"/>
    </source>
</evidence>
<proteinExistence type="predicted"/>
<accession>A0A1F5FKB3</accession>
<dbReference type="Proteomes" id="UP000176682">
    <property type="component" value="Unassembled WGS sequence"/>
</dbReference>
<gene>
    <name evidence="1" type="ORF">A2368_02180</name>
</gene>
<dbReference type="EMBL" id="MFAM01000003">
    <property type="protein sequence ID" value="OGD80057.1"/>
    <property type="molecule type" value="Genomic_DNA"/>
</dbReference>
<sequence length="414" mass="46187">MAKTGDEILYRLMDVDQRTWFDTFDAIQEKDGQSAKLLVSIFHKLSSQLEISGGAMDAITRLVDVAKSAHKWQPALLRNNIFKAADSLGIPLPSGHFASEKTGAQKVTLGTPWEFTVLHNKLGVVYAVGIDGEAYRIALDADHGNWVIDHGDTITRMGGPWESVNSEEYNTPEAAARDLFRLYRGGHLRLASVVDQHIASELVSLVAVNSKVGSEVMSKLGWGRPLPVMPREFYLPEKVRNTKPIIPEGTDLAIWKWDDPKPTAIAFAGKANKPLWYHTFHSEAEREKHIQSTIAGRQSRMQYKQKVQQERRDYQHDFKVGDILTGSWGYNQTNCEFAQVVAVKGKQVVIQGIGSKVDHSSQGGGDYLVPVPGQRIGPPMIRMPMGGYVKFKDLCNVHKWDGKPQYETALGWGH</sequence>
<comment type="caution">
    <text evidence="1">The sequence shown here is derived from an EMBL/GenBank/DDBJ whole genome shotgun (WGS) entry which is preliminary data.</text>
</comment>
<reference evidence="1 2" key="1">
    <citation type="journal article" date="2016" name="Nat. Commun.">
        <title>Thousands of microbial genomes shed light on interconnected biogeochemical processes in an aquifer system.</title>
        <authorList>
            <person name="Anantharaman K."/>
            <person name="Brown C.T."/>
            <person name="Hug L.A."/>
            <person name="Sharon I."/>
            <person name="Castelle C.J."/>
            <person name="Probst A.J."/>
            <person name="Thomas B.C."/>
            <person name="Singh A."/>
            <person name="Wilkins M.J."/>
            <person name="Karaoz U."/>
            <person name="Brodie E.L."/>
            <person name="Williams K.H."/>
            <person name="Hubbard S.S."/>
            <person name="Banfield J.F."/>
        </authorList>
    </citation>
    <scope>NUCLEOTIDE SEQUENCE [LARGE SCALE GENOMIC DNA]</scope>
</reference>
<protein>
    <submittedName>
        <fullName evidence="1">Uncharacterized protein</fullName>
    </submittedName>
</protein>